<dbReference type="InterPro" id="IPR040170">
    <property type="entry name" value="Cytosol_ACT"/>
</dbReference>
<dbReference type="STRING" id="198092.SAMN02745194_04814"/>
<dbReference type="PANTHER" id="PTHR11049:SF5">
    <property type="entry name" value="ACYL-COA THIOESTER HYDROLASE YCIA"/>
    <property type="match status" value="1"/>
</dbReference>
<sequence>MTNHPQPPEMAPMIRTIAMPHDTNPAGDIFGGWLMAQMDLAAGNAASRRARGRCATVAVEAMTFHRPVHVGDEVSLYARILSVGRTSLRIQVEAWRRERHSDLRERVTEAAFTFVALDEVGRPRPVPAEGS</sequence>
<evidence type="ECO:0000313" key="5">
    <source>
        <dbReference type="EMBL" id="SHK38654.1"/>
    </source>
</evidence>
<reference evidence="5 6" key="1">
    <citation type="submission" date="2016-11" db="EMBL/GenBank/DDBJ databases">
        <authorList>
            <person name="Jaros S."/>
            <person name="Januszkiewicz K."/>
            <person name="Wedrychowicz H."/>
        </authorList>
    </citation>
    <scope>NUCLEOTIDE SEQUENCE [LARGE SCALE GENOMIC DNA]</scope>
    <source>
        <strain evidence="5 6">DSM 14916</strain>
    </source>
</reference>
<dbReference type="Gene3D" id="3.10.129.10">
    <property type="entry name" value="Hotdog Thioesterase"/>
    <property type="match status" value="1"/>
</dbReference>
<evidence type="ECO:0000256" key="2">
    <source>
        <dbReference type="ARBA" id="ARBA00022801"/>
    </source>
</evidence>
<name>A0A1M6S1F8_9PROT</name>
<evidence type="ECO:0000256" key="1">
    <source>
        <dbReference type="ARBA" id="ARBA00010458"/>
    </source>
</evidence>
<dbReference type="InterPro" id="IPR033120">
    <property type="entry name" value="HOTDOG_ACOT"/>
</dbReference>
<dbReference type="Proteomes" id="UP000184387">
    <property type="component" value="Unassembled WGS sequence"/>
</dbReference>
<dbReference type="Pfam" id="PF03061">
    <property type="entry name" value="4HBT"/>
    <property type="match status" value="1"/>
</dbReference>
<keyword evidence="6" id="KW-1185">Reference proteome</keyword>
<gene>
    <name evidence="5" type="ORF">SAMN02745194_04814</name>
</gene>
<dbReference type="EMBL" id="FQZF01000048">
    <property type="protein sequence ID" value="SHK38654.1"/>
    <property type="molecule type" value="Genomic_DNA"/>
</dbReference>
<protein>
    <submittedName>
        <fullName evidence="5">Acyl-CoA thioesterase YciA</fullName>
    </submittedName>
</protein>
<dbReference type="PROSITE" id="PS51770">
    <property type="entry name" value="HOTDOG_ACOT"/>
    <property type="match status" value="1"/>
</dbReference>
<dbReference type="GO" id="GO:0009062">
    <property type="term" value="P:fatty acid catabolic process"/>
    <property type="evidence" value="ECO:0007669"/>
    <property type="project" value="TreeGrafter"/>
</dbReference>
<dbReference type="InterPro" id="IPR006683">
    <property type="entry name" value="Thioestr_dom"/>
</dbReference>
<comment type="similarity">
    <text evidence="1">Belongs to the acyl coenzyme A hydrolase family.</text>
</comment>
<accession>A0A1M6S1F8</accession>
<organism evidence="5 6">
    <name type="scientific">Muricoccus roseus</name>
    <dbReference type="NCBI Taxonomy" id="198092"/>
    <lineage>
        <taxon>Bacteria</taxon>
        <taxon>Pseudomonadati</taxon>
        <taxon>Pseudomonadota</taxon>
        <taxon>Alphaproteobacteria</taxon>
        <taxon>Acetobacterales</taxon>
        <taxon>Roseomonadaceae</taxon>
        <taxon>Muricoccus</taxon>
    </lineage>
</organism>
<keyword evidence="2 3" id="KW-0378">Hydrolase</keyword>
<dbReference type="PANTHER" id="PTHR11049">
    <property type="entry name" value="ACYL COENZYME A THIOESTER HYDROLASE"/>
    <property type="match status" value="1"/>
</dbReference>
<dbReference type="CDD" id="cd03442">
    <property type="entry name" value="BFIT_BACH"/>
    <property type="match status" value="1"/>
</dbReference>
<dbReference type="GO" id="GO:0052816">
    <property type="term" value="F:long-chain fatty acyl-CoA hydrolase activity"/>
    <property type="evidence" value="ECO:0007669"/>
    <property type="project" value="TreeGrafter"/>
</dbReference>
<dbReference type="GO" id="GO:0005829">
    <property type="term" value="C:cytosol"/>
    <property type="evidence" value="ECO:0007669"/>
    <property type="project" value="TreeGrafter"/>
</dbReference>
<feature type="domain" description="HotDog ACOT-type" evidence="4">
    <location>
        <begin position="8"/>
        <end position="120"/>
    </location>
</feature>
<dbReference type="SUPFAM" id="SSF54637">
    <property type="entry name" value="Thioesterase/thiol ester dehydrase-isomerase"/>
    <property type="match status" value="1"/>
</dbReference>
<evidence type="ECO:0000256" key="3">
    <source>
        <dbReference type="PROSITE-ProRule" id="PRU01106"/>
    </source>
</evidence>
<evidence type="ECO:0000313" key="6">
    <source>
        <dbReference type="Proteomes" id="UP000184387"/>
    </source>
</evidence>
<proteinExistence type="inferred from homology"/>
<evidence type="ECO:0000259" key="4">
    <source>
        <dbReference type="PROSITE" id="PS51770"/>
    </source>
</evidence>
<dbReference type="GO" id="GO:0006637">
    <property type="term" value="P:acyl-CoA metabolic process"/>
    <property type="evidence" value="ECO:0007669"/>
    <property type="project" value="TreeGrafter"/>
</dbReference>
<dbReference type="AlphaFoldDB" id="A0A1M6S1F8"/>
<dbReference type="InterPro" id="IPR029069">
    <property type="entry name" value="HotDog_dom_sf"/>
</dbReference>